<feature type="transmembrane region" description="Helical" evidence="2">
    <location>
        <begin position="398"/>
        <end position="418"/>
    </location>
</feature>
<feature type="region of interest" description="Disordered" evidence="1">
    <location>
        <begin position="477"/>
        <end position="506"/>
    </location>
</feature>
<keyword evidence="2" id="KW-0812">Transmembrane</keyword>
<organism evidence="3">
    <name type="scientific">Ostreococcus mediterraneus</name>
    <dbReference type="NCBI Taxonomy" id="1486918"/>
    <lineage>
        <taxon>Eukaryota</taxon>
        <taxon>Viridiplantae</taxon>
        <taxon>Chlorophyta</taxon>
        <taxon>Mamiellophyceae</taxon>
        <taxon>Mamiellales</taxon>
        <taxon>Bathycoccaceae</taxon>
        <taxon>Ostreococcus</taxon>
    </lineage>
</organism>
<feature type="compositionally biased region" description="Polar residues" evidence="1">
    <location>
        <begin position="213"/>
        <end position="229"/>
    </location>
</feature>
<evidence type="ECO:0000256" key="2">
    <source>
        <dbReference type="SAM" id="Phobius"/>
    </source>
</evidence>
<keyword evidence="2" id="KW-1133">Transmembrane helix</keyword>
<reference evidence="3" key="1">
    <citation type="submission" date="2021-01" db="EMBL/GenBank/DDBJ databases">
        <authorList>
            <person name="Corre E."/>
            <person name="Pelletier E."/>
            <person name="Niang G."/>
            <person name="Scheremetjew M."/>
            <person name="Finn R."/>
            <person name="Kale V."/>
            <person name="Holt S."/>
            <person name="Cochrane G."/>
            <person name="Meng A."/>
            <person name="Brown T."/>
            <person name="Cohen L."/>
        </authorList>
    </citation>
    <scope>NUCLEOTIDE SEQUENCE</scope>
    <source>
        <strain evidence="3">Clade-D-RCC2572</strain>
    </source>
</reference>
<evidence type="ECO:0000313" key="3">
    <source>
        <dbReference type="EMBL" id="CAD8583811.1"/>
    </source>
</evidence>
<feature type="transmembrane region" description="Helical" evidence="2">
    <location>
        <begin position="299"/>
        <end position="318"/>
    </location>
</feature>
<dbReference type="AlphaFoldDB" id="A0A7S0KJW0"/>
<feature type="region of interest" description="Disordered" evidence="1">
    <location>
        <begin position="208"/>
        <end position="229"/>
    </location>
</feature>
<sequence>MSPTAPTTTTRRRLSWRDAIDDDAERGVARSPLARVDGNARRDESGGALGGVKTRVGKTQGRQCEGVLGSAGKSASALTFLAGSTPGVMSAKHRARTSASDEDFEAGTEAAAKNARDGDAAVVANADDTFSLNYDDDAALEELMCELEGEGAVDADAYDDEDSTGDVTTILTSSRSGALRVRMNDAFEALASLAYLAVSPSELDVSKRVAPTPMNTPANDAGPTTAQRSPDVATTLSFESPNISRPDVSPLVARLVRSINDEIDDQEEVERARAGDDFDCFVLPGTSVVVSMRAFEQRVLMILCAVAVLFNIGMHAVATWSSIASPQVVRVCIEGSYFVPSMAPVKDAATTFVATTFTDAYKAYGPVVVAHENHLAKLAALASAVTRRYRFEFALNTLSYAGAFMAYFSMLCFVLAALSKIMTSVVDALNSASAATSASSSAESNDVVGDASAWQELRGMLTPPLFFGLVNVNTAAADDSSDDKENTPTMMGRAFNHGGSSSGSALSPKVLYREQLRASSSSDFTPLAAAPASYTPEIV</sequence>
<evidence type="ECO:0000256" key="1">
    <source>
        <dbReference type="SAM" id="MobiDB-lite"/>
    </source>
</evidence>
<keyword evidence="2" id="KW-0472">Membrane</keyword>
<protein>
    <submittedName>
        <fullName evidence="3">Uncharacterized protein</fullName>
    </submittedName>
</protein>
<accession>A0A7S0KJW0</accession>
<proteinExistence type="predicted"/>
<name>A0A7S0KJW0_9CHLO</name>
<feature type="region of interest" description="Disordered" evidence="1">
    <location>
        <begin position="23"/>
        <end position="54"/>
    </location>
</feature>
<dbReference type="EMBL" id="HBEW01005468">
    <property type="protein sequence ID" value="CAD8583811.1"/>
    <property type="molecule type" value="Transcribed_RNA"/>
</dbReference>
<gene>
    <name evidence="3" type="ORF">OMED0929_LOCUS4585</name>
</gene>